<accession>A0A8H7HNV6</accession>
<sequence length="422" mass="47005">MASPTGRTQRLHDLFNKLTSQTSPQSPSNRAITDGYHKLPLTTRLIAFDNTAFYPPHQPTCAAFPSAICPSTQPNANAIPPKPSEFDTHIAEFVIAYMSSRSGDAGILDDIVANIVSILGIVKRNGPEEENVRSRVAMFLGFMKVNERAVLVSRSLEAAIGEQVVLGGPSSGNGISSDLRWLRAPRGTREIVWKVLTSSEDQRVFEARTFVPADSGWVVISDVDDTIKVSQVNNRIALLRNTFVADPSAVPGMPELYASLNTQLNNPSWFYLSASPWQLYPFLHDFLNAQGRFPRGQLILRDMSRGAMPVYLSALTMGTQAYKVDRLSKVHEWLPEPARRVVLIGDSTQKDPESYGEIARKWPNWVGAIWIRVVQGVDERKEKELNDPKRFAKAFEKVDSRIWKTFIDPKELQAAVAGLKTN</sequence>
<dbReference type="Proteomes" id="UP000602905">
    <property type="component" value="Unassembled WGS sequence"/>
</dbReference>
<dbReference type="EMBL" id="JACYCD010000236">
    <property type="protein sequence ID" value="KAF8700055.1"/>
    <property type="molecule type" value="Genomic_DNA"/>
</dbReference>
<dbReference type="OrthoDB" id="414243at2759"/>
<reference evidence="2" key="1">
    <citation type="submission" date="2020-09" db="EMBL/GenBank/DDBJ databases">
        <title>Comparative genome analyses of four rice-infecting Rhizoctonia solani isolates reveal extensive enrichment of homogalacturonan modification genes.</title>
        <authorList>
            <person name="Lee D.-Y."/>
            <person name="Jeon J."/>
            <person name="Kim K.-T."/>
            <person name="Cheong K."/>
            <person name="Song H."/>
            <person name="Choi G."/>
            <person name="Ko J."/>
            <person name="Opiyo S.O."/>
            <person name="Zuo S."/>
            <person name="Madhav S."/>
            <person name="Lee Y.-H."/>
            <person name="Wang G.-L."/>
        </authorList>
    </citation>
    <scope>NUCLEOTIDE SEQUENCE</scope>
    <source>
        <strain evidence="2">AG1-IA WGL</strain>
    </source>
</reference>
<name>A0A8H7HNV6_9AGAM</name>
<dbReference type="AlphaFoldDB" id="A0A8H7HNV6"/>
<evidence type="ECO:0000259" key="1">
    <source>
        <dbReference type="Pfam" id="PF09949"/>
    </source>
</evidence>
<feature type="non-terminal residue" evidence="2">
    <location>
        <position position="422"/>
    </location>
</feature>
<protein>
    <recommendedName>
        <fullName evidence="1">Phosphatidate phosphatase APP1 catalytic domain-containing protein</fullName>
    </recommendedName>
</protein>
<comment type="caution">
    <text evidence="2">The sequence shown here is derived from an EMBL/GenBank/DDBJ whole genome shotgun (WGS) entry which is preliminary data.</text>
</comment>
<evidence type="ECO:0000313" key="2">
    <source>
        <dbReference type="EMBL" id="KAF8700055.1"/>
    </source>
</evidence>
<proteinExistence type="predicted"/>
<feature type="domain" description="Phosphatidate phosphatase APP1 catalytic" evidence="1">
    <location>
        <begin position="217"/>
        <end position="372"/>
    </location>
</feature>
<dbReference type="GO" id="GO:0030479">
    <property type="term" value="C:actin cortical patch"/>
    <property type="evidence" value="ECO:0007669"/>
    <property type="project" value="TreeGrafter"/>
</dbReference>
<organism evidence="2 3">
    <name type="scientific">Rhizoctonia solani</name>
    <dbReference type="NCBI Taxonomy" id="456999"/>
    <lineage>
        <taxon>Eukaryota</taxon>
        <taxon>Fungi</taxon>
        <taxon>Dikarya</taxon>
        <taxon>Basidiomycota</taxon>
        <taxon>Agaricomycotina</taxon>
        <taxon>Agaricomycetes</taxon>
        <taxon>Cantharellales</taxon>
        <taxon>Ceratobasidiaceae</taxon>
        <taxon>Rhizoctonia</taxon>
    </lineage>
</organism>
<dbReference type="PANTHER" id="PTHR28208:SF1">
    <property type="entry name" value="FILAMENT ORGANIZATION PROTEIN APP1-LIKE, PUTATIVE (AFU_ORTHOLOGUE AFUA_1G06650)-RELATED"/>
    <property type="match status" value="1"/>
</dbReference>
<dbReference type="GO" id="GO:0008195">
    <property type="term" value="F:phosphatidate phosphatase activity"/>
    <property type="evidence" value="ECO:0007669"/>
    <property type="project" value="InterPro"/>
</dbReference>
<gene>
    <name evidence="2" type="ORF">RHS03_06744</name>
</gene>
<dbReference type="PANTHER" id="PTHR28208">
    <property type="entry name" value="PHOSPHATIDATE PHOSPHATASE APP1"/>
    <property type="match status" value="1"/>
</dbReference>
<dbReference type="InterPro" id="IPR019236">
    <property type="entry name" value="APP1_cat"/>
</dbReference>
<dbReference type="InterPro" id="IPR052935">
    <property type="entry name" value="Mg2+_PAP"/>
</dbReference>
<evidence type="ECO:0000313" key="3">
    <source>
        <dbReference type="Proteomes" id="UP000602905"/>
    </source>
</evidence>
<dbReference type="Pfam" id="PF09949">
    <property type="entry name" value="APP1_cat"/>
    <property type="match status" value="1"/>
</dbReference>